<organism evidence="3 4">
    <name type="scientific">Granulicatella seriolae</name>
    <dbReference type="NCBI Taxonomy" id="2967226"/>
    <lineage>
        <taxon>Bacteria</taxon>
        <taxon>Bacillati</taxon>
        <taxon>Bacillota</taxon>
        <taxon>Bacilli</taxon>
        <taxon>Lactobacillales</taxon>
        <taxon>Carnobacteriaceae</taxon>
        <taxon>Granulicatella</taxon>
    </lineage>
</organism>
<keyword evidence="1" id="KW-0812">Transmembrane</keyword>
<dbReference type="InterPro" id="IPR014729">
    <property type="entry name" value="Rossmann-like_a/b/a_fold"/>
</dbReference>
<dbReference type="EMBL" id="JANHNZ010000011">
    <property type="protein sequence ID" value="MCQ9210664.1"/>
    <property type="molecule type" value="Genomic_DNA"/>
</dbReference>
<accession>A0ABT1WR54</accession>
<keyword evidence="4" id="KW-1185">Reference proteome</keyword>
<feature type="transmembrane region" description="Helical" evidence="1">
    <location>
        <begin position="127"/>
        <end position="153"/>
    </location>
</feature>
<dbReference type="InterPro" id="IPR051599">
    <property type="entry name" value="Cell_Envelope_Assoc"/>
</dbReference>
<evidence type="ECO:0000256" key="1">
    <source>
        <dbReference type="SAM" id="Phobius"/>
    </source>
</evidence>
<keyword evidence="1" id="KW-0472">Membrane</keyword>
<reference evidence="3" key="2">
    <citation type="journal article" date="2023" name="Curr. Microbiol.">
        <title>Granulicatella seriolae sp. nov., a Novel Facultative Anaerobe Isolated from Yellowtail Marine Fish.</title>
        <authorList>
            <person name="Lee M."/>
            <person name="Choi Y.J."/>
            <person name="Farooq A."/>
            <person name="Jeong J.B."/>
            <person name="Jung M.Y."/>
        </authorList>
    </citation>
    <scope>NUCLEOTIDE SEQUENCE</scope>
    <source>
        <strain evidence="3">S8</strain>
    </source>
</reference>
<feature type="transmembrane region" description="Helical" evidence="1">
    <location>
        <begin position="97"/>
        <end position="121"/>
    </location>
</feature>
<evidence type="ECO:0000313" key="3">
    <source>
        <dbReference type="EMBL" id="MCQ9210664.1"/>
    </source>
</evidence>
<feature type="transmembrane region" description="Helical" evidence="1">
    <location>
        <begin position="55"/>
        <end position="85"/>
    </location>
</feature>
<proteinExistence type="predicted"/>
<evidence type="ECO:0000259" key="2">
    <source>
        <dbReference type="Pfam" id="PF02698"/>
    </source>
</evidence>
<keyword evidence="1" id="KW-1133">Transmembrane helix</keyword>
<gene>
    <name evidence="3" type="ORF">NPA36_08895</name>
</gene>
<feature type="transmembrane region" description="Helical" evidence="1">
    <location>
        <begin position="332"/>
        <end position="352"/>
    </location>
</feature>
<dbReference type="InterPro" id="IPR003848">
    <property type="entry name" value="DUF218"/>
</dbReference>
<dbReference type="Gene3D" id="3.40.50.620">
    <property type="entry name" value="HUPs"/>
    <property type="match status" value="1"/>
</dbReference>
<dbReference type="Proteomes" id="UP001059480">
    <property type="component" value="Unassembled WGS sequence"/>
</dbReference>
<reference evidence="3" key="3">
    <citation type="journal article" date="2023" name="Microbiol. Resour. Announc.">
        <title>Draft Genome Sequence of Granulicatella sp. Strain S8, Isolated from a Marine Fish, Seriola quinqueradiata.</title>
        <authorList>
            <person name="Lee M."/>
            <person name="Farooq A."/>
            <person name="Jeong J.B."/>
            <person name="Jung M.Y."/>
        </authorList>
    </citation>
    <scope>NUCLEOTIDE SEQUENCE</scope>
    <source>
        <strain evidence="3">S8</strain>
    </source>
</reference>
<reference evidence="3" key="1">
    <citation type="submission" date="2022-07" db="EMBL/GenBank/DDBJ databases">
        <authorList>
            <person name="Jung M.-Y."/>
            <person name="Lee M."/>
        </authorList>
    </citation>
    <scope>NUCLEOTIDE SEQUENCE</scope>
    <source>
        <strain evidence="3">S8</strain>
    </source>
</reference>
<name>A0ABT1WR54_9LACT</name>
<feature type="transmembrane region" description="Helical" evidence="1">
    <location>
        <begin position="6"/>
        <end position="21"/>
    </location>
</feature>
<dbReference type="PANTHER" id="PTHR30336:SF4">
    <property type="entry name" value="ENVELOPE BIOGENESIS FACTOR ELYC"/>
    <property type="match status" value="1"/>
</dbReference>
<evidence type="ECO:0000313" key="4">
    <source>
        <dbReference type="Proteomes" id="UP001059480"/>
    </source>
</evidence>
<comment type="caution">
    <text evidence="3">The sequence shown here is derived from an EMBL/GenBank/DDBJ whole genome shotgun (WGS) entry which is preliminary data.</text>
</comment>
<sequence length="359" mass="40289">MYQLLAFAILLFPFFTFAYWIRKKPTSLWTGFWFLLFAACSTIILVVLIEQVSTFLAAAIAIPLAIILLFFAVFGVYAMAIALFWNERVLLKYERASFANFLPLIVGSAIILFQLIFWVVIRTVTNVTILSIMTLINSCFVYFALLFILYALTSILFNQYPIRKPVDYIIILGAGLDKDKVTPLLASRIEAGLKLYNKQIAKGYQPTIILSGGQGADEEISEAQAMANYIQEKGYAVDKLYLEDKSTNTKENLLFSQAVAQEHDGIAGFSKKSVVVASNNYHILRAGKLAHSLGIPVRGVGSKTRLYYLPTAFIREYVGYLVLTKRLHQTMIGILCALTLIPVVFDVIGFLVEYFSKNN</sequence>
<feature type="transmembrane region" description="Helical" evidence="1">
    <location>
        <begin position="28"/>
        <end position="49"/>
    </location>
</feature>
<dbReference type="CDD" id="cd06259">
    <property type="entry name" value="YdcF-like"/>
    <property type="match status" value="1"/>
</dbReference>
<dbReference type="RefSeq" id="WP_256945777.1">
    <property type="nucleotide sequence ID" value="NZ_JANHNZ010000011.1"/>
</dbReference>
<protein>
    <submittedName>
        <fullName evidence="3">YdcF family protein</fullName>
    </submittedName>
</protein>
<dbReference type="PANTHER" id="PTHR30336">
    <property type="entry name" value="INNER MEMBRANE PROTEIN, PROBABLE PERMEASE"/>
    <property type="match status" value="1"/>
</dbReference>
<feature type="domain" description="DUF218" evidence="2">
    <location>
        <begin position="167"/>
        <end position="319"/>
    </location>
</feature>
<dbReference type="Pfam" id="PF02698">
    <property type="entry name" value="DUF218"/>
    <property type="match status" value="1"/>
</dbReference>